<accession>A0AAV7NPY0</accession>
<name>A0AAV7NPY0_PLEWA</name>
<proteinExistence type="predicted"/>
<gene>
    <name evidence="1" type="ORF">NDU88_005749</name>
</gene>
<organism evidence="1 2">
    <name type="scientific">Pleurodeles waltl</name>
    <name type="common">Iberian ribbed newt</name>
    <dbReference type="NCBI Taxonomy" id="8319"/>
    <lineage>
        <taxon>Eukaryota</taxon>
        <taxon>Metazoa</taxon>
        <taxon>Chordata</taxon>
        <taxon>Craniata</taxon>
        <taxon>Vertebrata</taxon>
        <taxon>Euteleostomi</taxon>
        <taxon>Amphibia</taxon>
        <taxon>Batrachia</taxon>
        <taxon>Caudata</taxon>
        <taxon>Salamandroidea</taxon>
        <taxon>Salamandridae</taxon>
        <taxon>Pleurodelinae</taxon>
        <taxon>Pleurodeles</taxon>
    </lineage>
</organism>
<dbReference type="Proteomes" id="UP001066276">
    <property type="component" value="Chromosome 8"/>
</dbReference>
<dbReference type="AlphaFoldDB" id="A0AAV7NPY0"/>
<sequence>MDGWRGKFRNDHRAVSRKCVFHEHLLLANFTRGVNRQHRTNSRKHYKKLPVMEQDLMTQAAVMSQRQ</sequence>
<reference evidence="1" key="1">
    <citation type="journal article" date="2022" name="bioRxiv">
        <title>Sequencing and chromosome-scale assembly of the giantPleurodeles waltlgenome.</title>
        <authorList>
            <person name="Brown T."/>
            <person name="Elewa A."/>
            <person name="Iarovenko S."/>
            <person name="Subramanian E."/>
            <person name="Araus A.J."/>
            <person name="Petzold A."/>
            <person name="Susuki M."/>
            <person name="Suzuki K.-i.T."/>
            <person name="Hayashi T."/>
            <person name="Toyoda A."/>
            <person name="Oliveira C."/>
            <person name="Osipova E."/>
            <person name="Leigh N.D."/>
            <person name="Simon A."/>
            <person name="Yun M.H."/>
        </authorList>
    </citation>
    <scope>NUCLEOTIDE SEQUENCE</scope>
    <source>
        <strain evidence="1">20211129_DDA</strain>
        <tissue evidence="1">Liver</tissue>
    </source>
</reference>
<protein>
    <submittedName>
        <fullName evidence="1">Uncharacterized protein</fullName>
    </submittedName>
</protein>
<keyword evidence="2" id="KW-1185">Reference proteome</keyword>
<dbReference type="EMBL" id="JANPWB010000012">
    <property type="protein sequence ID" value="KAJ1117551.1"/>
    <property type="molecule type" value="Genomic_DNA"/>
</dbReference>
<evidence type="ECO:0000313" key="2">
    <source>
        <dbReference type="Proteomes" id="UP001066276"/>
    </source>
</evidence>
<evidence type="ECO:0000313" key="1">
    <source>
        <dbReference type="EMBL" id="KAJ1117551.1"/>
    </source>
</evidence>
<comment type="caution">
    <text evidence="1">The sequence shown here is derived from an EMBL/GenBank/DDBJ whole genome shotgun (WGS) entry which is preliminary data.</text>
</comment>